<reference evidence="2" key="1">
    <citation type="submission" date="2020-05" db="EMBL/GenBank/DDBJ databases">
        <authorList>
            <person name="Chiriac C."/>
            <person name="Salcher M."/>
            <person name="Ghai R."/>
            <person name="Kavagutti S V."/>
        </authorList>
    </citation>
    <scope>NUCLEOTIDE SEQUENCE</scope>
</reference>
<feature type="compositionally biased region" description="Basic and acidic residues" evidence="1">
    <location>
        <begin position="102"/>
        <end position="119"/>
    </location>
</feature>
<feature type="compositionally biased region" description="Basic and acidic residues" evidence="1">
    <location>
        <begin position="79"/>
        <end position="93"/>
    </location>
</feature>
<dbReference type="EMBL" id="CAFBRX010000181">
    <property type="protein sequence ID" value="CAB5132303.1"/>
    <property type="molecule type" value="Genomic_DNA"/>
</dbReference>
<gene>
    <name evidence="2" type="ORF">UFOPK4422_01413</name>
</gene>
<proteinExistence type="predicted"/>
<protein>
    <submittedName>
        <fullName evidence="2">Unannotated protein</fullName>
    </submittedName>
</protein>
<sequence>MALPIVGFAKKQDLCANKQAMGVGSEKSDGRVLTSCETDFCLFAAIDVYVSPVRWGPHGNNRTNAPLIARSSEHLRERRFSAVDAKSNRKRQETGWMKRLPYGKESDRRREARHDTGMG</sequence>
<name>A0A6J7W2K8_9ZZZZ</name>
<evidence type="ECO:0000313" key="2">
    <source>
        <dbReference type="EMBL" id="CAB5132303.1"/>
    </source>
</evidence>
<organism evidence="2">
    <name type="scientific">freshwater metagenome</name>
    <dbReference type="NCBI Taxonomy" id="449393"/>
    <lineage>
        <taxon>unclassified sequences</taxon>
        <taxon>metagenomes</taxon>
        <taxon>ecological metagenomes</taxon>
    </lineage>
</organism>
<accession>A0A6J7W2K8</accession>
<dbReference type="AlphaFoldDB" id="A0A6J7W2K8"/>
<feature type="region of interest" description="Disordered" evidence="1">
    <location>
        <begin position="79"/>
        <end position="119"/>
    </location>
</feature>
<evidence type="ECO:0000256" key="1">
    <source>
        <dbReference type="SAM" id="MobiDB-lite"/>
    </source>
</evidence>